<dbReference type="Proteomes" id="UP000051581">
    <property type="component" value="Unassembled WGS sequence"/>
</dbReference>
<reference evidence="1 2" key="1">
    <citation type="journal article" date="2015" name="Genome Announc.">
        <title>Expanding the biotechnology potential of lactobacilli through comparative genomics of 213 strains and associated genera.</title>
        <authorList>
            <person name="Sun Z."/>
            <person name="Harris H.M."/>
            <person name="McCann A."/>
            <person name="Guo C."/>
            <person name="Argimon S."/>
            <person name="Zhang W."/>
            <person name="Yang X."/>
            <person name="Jeffery I.B."/>
            <person name="Cooney J.C."/>
            <person name="Kagawa T.F."/>
            <person name="Liu W."/>
            <person name="Song Y."/>
            <person name="Salvetti E."/>
            <person name="Wrobel A."/>
            <person name="Rasinkangas P."/>
            <person name="Parkhill J."/>
            <person name="Rea M.C."/>
            <person name="O'Sullivan O."/>
            <person name="Ritari J."/>
            <person name="Douillard F.P."/>
            <person name="Paul Ross R."/>
            <person name="Yang R."/>
            <person name="Briner A.E."/>
            <person name="Felis G.E."/>
            <person name="de Vos W.M."/>
            <person name="Barrangou R."/>
            <person name="Klaenhammer T.R."/>
            <person name="Caufield P.W."/>
            <person name="Cui Y."/>
            <person name="Zhang H."/>
            <person name="O'Toole P.W."/>
        </authorList>
    </citation>
    <scope>NUCLEOTIDE SEQUENCE [LARGE SCALE GENOMIC DNA]</scope>
    <source>
        <strain evidence="1 2">DSM 19904</strain>
    </source>
</reference>
<dbReference type="EMBL" id="AZEA01000019">
    <property type="protein sequence ID" value="KRK87551.1"/>
    <property type="molecule type" value="Genomic_DNA"/>
</dbReference>
<protein>
    <submittedName>
        <fullName evidence="1">Uncharacterized protein</fullName>
    </submittedName>
</protein>
<gene>
    <name evidence="1" type="ORF">FD17_GL000950</name>
</gene>
<dbReference type="OrthoDB" id="2306188at2"/>
<name>A0A0R1KVB1_9LACO</name>
<dbReference type="PATRIC" id="fig|1423808.3.peg.959"/>
<dbReference type="RefSeq" id="WP_057826022.1">
    <property type="nucleotide sequence ID" value="NZ_AZEA01000019.1"/>
</dbReference>
<keyword evidence="2" id="KW-1185">Reference proteome</keyword>
<organism evidence="1 2">
    <name type="scientific">Lentilactobacillus sunkii DSM 19904</name>
    <dbReference type="NCBI Taxonomy" id="1423808"/>
    <lineage>
        <taxon>Bacteria</taxon>
        <taxon>Bacillati</taxon>
        <taxon>Bacillota</taxon>
        <taxon>Bacilli</taxon>
        <taxon>Lactobacillales</taxon>
        <taxon>Lactobacillaceae</taxon>
        <taxon>Lentilactobacillus</taxon>
    </lineage>
</organism>
<evidence type="ECO:0000313" key="1">
    <source>
        <dbReference type="EMBL" id="KRK87551.1"/>
    </source>
</evidence>
<sequence>MTERENSDYQRIVDELAKLKPEVSKMIMSDKVTTSAITQELKDGDIDKAISNHAQIMAKAYDQFSNIPLIGSNYDYLLFIMLKEVWGDIPVPYGSNNFVQ</sequence>
<accession>A0A0R1KVB1</accession>
<comment type="caution">
    <text evidence="1">The sequence shown here is derived from an EMBL/GenBank/DDBJ whole genome shotgun (WGS) entry which is preliminary data.</text>
</comment>
<proteinExistence type="predicted"/>
<dbReference type="AlphaFoldDB" id="A0A0R1KVB1"/>
<evidence type="ECO:0000313" key="2">
    <source>
        <dbReference type="Proteomes" id="UP000051581"/>
    </source>
</evidence>